<keyword evidence="9" id="KW-0418">Kinase</keyword>
<dbReference type="GO" id="GO:0005524">
    <property type="term" value="F:ATP binding"/>
    <property type="evidence" value="ECO:0007669"/>
    <property type="project" value="UniProtKB-KW"/>
</dbReference>
<feature type="region of interest" description="Disordered" evidence="13">
    <location>
        <begin position="1033"/>
        <end position="1067"/>
    </location>
</feature>
<feature type="transmembrane region" description="Helical" evidence="14">
    <location>
        <begin position="881"/>
        <end position="903"/>
    </location>
</feature>
<dbReference type="GO" id="GO:0006107">
    <property type="term" value="P:oxaloacetate metabolic process"/>
    <property type="evidence" value="ECO:0007669"/>
    <property type="project" value="UniProtKB-ARBA"/>
</dbReference>
<evidence type="ECO:0008006" key="19">
    <source>
        <dbReference type="Google" id="ProtNLM"/>
    </source>
</evidence>
<dbReference type="Proteomes" id="UP000317494">
    <property type="component" value="Unassembled WGS sequence"/>
</dbReference>
<feature type="domain" description="AGC-kinase C-terminal" evidence="16">
    <location>
        <begin position="167"/>
        <end position="237"/>
    </location>
</feature>
<accession>A0A507CQ18</accession>
<dbReference type="FunFam" id="3.90.850.10:FF:000002">
    <property type="entry name" value="2-hydroxyhepta-2,4-diene-1,7-dioate isomerase"/>
    <property type="match status" value="1"/>
</dbReference>
<evidence type="ECO:0000256" key="2">
    <source>
        <dbReference type="ARBA" id="ARBA00009824"/>
    </source>
</evidence>
<feature type="region of interest" description="Disordered" evidence="13">
    <location>
        <begin position="1491"/>
        <end position="1521"/>
    </location>
</feature>
<evidence type="ECO:0000259" key="15">
    <source>
        <dbReference type="PROSITE" id="PS50011"/>
    </source>
</evidence>
<keyword evidence="12 14" id="KW-0472">Membrane</keyword>
<dbReference type="InterPro" id="IPR000961">
    <property type="entry name" value="AGC-kinase_C"/>
</dbReference>
<evidence type="ECO:0000256" key="10">
    <source>
        <dbReference type="ARBA" id="ARBA00022840"/>
    </source>
</evidence>
<feature type="region of interest" description="Disordered" evidence="13">
    <location>
        <begin position="1330"/>
        <end position="1380"/>
    </location>
</feature>
<dbReference type="Pfam" id="PF05277">
    <property type="entry name" value="DUF726"/>
    <property type="match status" value="2"/>
</dbReference>
<evidence type="ECO:0000256" key="1">
    <source>
        <dbReference type="ARBA" id="ARBA00004141"/>
    </source>
</evidence>
<dbReference type="FunFam" id="1.10.510.10:FF:000005">
    <property type="entry name" value="cAMP-dependent protein kinase catalytic subunit alpha"/>
    <property type="match status" value="1"/>
</dbReference>
<dbReference type="InterPro" id="IPR029058">
    <property type="entry name" value="AB_hydrolase_fold"/>
</dbReference>
<evidence type="ECO:0000313" key="17">
    <source>
        <dbReference type="EMBL" id="TPX41232.1"/>
    </source>
</evidence>
<evidence type="ECO:0000256" key="9">
    <source>
        <dbReference type="ARBA" id="ARBA00022777"/>
    </source>
</evidence>
<evidence type="ECO:0000259" key="16">
    <source>
        <dbReference type="PROSITE" id="PS51285"/>
    </source>
</evidence>
<evidence type="ECO:0000256" key="8">
    <source>
        <dbReference type="ARBA" id="ARBA00022741"/>
    </source>
</evidence>
<keyword evidence="18" id="KW-1185">Reference proteome</keyword>
<keyword evidence="7" id="KW-0479">Metal-binding</keyword>
<protein>
    <recommendedName>
        <fullName evidence="19">Protein kinase domain-containing protein</fullName>
    </recommendedName>
</protein>
<dbReference type="SMART" id="SM00220">
    <property type="entry name" value="S_TKc"/>
    <property type="match status" value="1"/>
</dbReference>
<evidence type="ECO:0000256" key="4">
    <source>
        <dbReference type="ARBA" id="ARBA00022527"/>
    </source>
</evidence>
<dbReference type="GO" id="GO:0004690">
    <property type="term" value="F:cyclic nucleotide-dependent protein kinase activity"/>
    <property type="evidence" value="ECO:0007669"/>
    <property type="project" value="UniProtKB-ARBA"/>
</dbReference>
<dbReference type="InterPro" id="IPR000719">
    <property type="entry name" value="Prot_kinase_dom"/>
</dbReference>
<dbReference type="VEuPathDB" id="FungiDB:SeMB42_g05662"/>
<evidence type="ECO:0000256" key="7">
    <source>
        <dbReference type="ARBA" id="ARBA00022723"/>
    </source>
</evidence>
<reference evidence="17 18" key="1">
    <citation type="journal article" date="2019" name="Sci. Rep.">
        <title>Comparative genomics of chytrid fungi reveal insights into the obligate biotrophic and pathogenic lifestyle of Synchytrium endobioticum.</title>
        <authorList>
            <person name="van de Vossenberg B.T.L.H."/>
            <person name="Warris S."/>
            <person name="Nguyen H.D.T."/>
            <person name="van Gent-Pelzer M.P.E."/>
            <person name="Joly D.L."/>
            <person name="van de Geest H.C."/>
            <person name="Bonants P.J.M."/>
            <person name="Smith D.S."/>
            <person name="Levesque C.A."/>
            <person name="van der Lee T.A.J."/>
        </authorList>
    </citation>
    <scope>NUCLEOTIDE SEQUENCE [LARGE SCALE GENOMIC DNA]</scope>
    <source>
        <strain evidence="17 18">MB42</strain>
    </source>
</reference>
<keyword evidence="11 14" id="KW-1133">Transmembrane helix</keyword>
<dbReference type="STRING" id="286115.A0A507CQ18"/>
<feature type="region of interest" description="Disordered" evidence="13">
    <location>
        <begin position="1410"/>
        <end position="1478"/>
    </location>
</feature>
<dbReference type="SMART" id="SM00133">
    <property type="entry name" value="S_TK_X"/>
    <property type="match status" value="1"/>
</dbReference>
<evidence type="ECO:0000256" key="3">
    <source>
        <dbReference type="ARBA" id="ARBA00010211"/>
    </source>
</evidence>
<feature type="compositionally biased region" description="Polar residues" evidence="13">
    <location>
        <begin position="1033"/>
        <end position="1063"/>
    </location>
</feature>
<keyword evidence="4" id="KW-0723">Serine/threonine-protein kinase</keyword>
<evidence type="ECO:0000256" key="11">
    <source>
        <dbReference type="ARBA" id="ARBA00022989"/>
    </source>
</evidence>
<feature type="compositionally biased region" description="Polar residues" evidence="13">
    <location>
        <begin position="1410"/>
        <end position="1456"/>
    </location>
</feature>
<keyword evidence="8" id="KW-0547">Nucleotide-binding</keyword>
<dbReference type="PANTHER" id="PTHR17920:SF3">
    <property type="entry name" value="TRANSMEMBRANE AND COILED-COIL DOMAIN-CONTAINING PROTEIN 4"/>
    <property type="match status" value="1"/>
</dbReference>
<dbReference type="InterPro" id="IPR007941">
    <property type="entry name" value="DUF726"/>
</dbReference>
<dbReference type="InterPro" id="IPR036663">
    <property type="entry name" value="Fumarylacetoacetase_C_sf"/>
</dbReference>
<dbReference type="PROSITE" id="PS00108">
    <property type="entry name" value="PROTEIN_KINASE_ST"/>
    <property type="match status" value="1"/>
</dbReference>
<dbReference type="EMBL" id="QEAN01000279">
    <property type="protein sequence ID" value="TPX41232.1"/>
    <property type="molecule type" value="Genomic_DNA"/>
</dbReference>
<evidence type="ECO:0000256" key="6">
    <source>
        <dbReference type="ARBA" id="ARBA00022692"/>
    </source>
</evidence>
<keyword evidence="6 14" id="KW-0812">Transmembrane</keyword>
<gene>
    <name evidence="17" type="ORF">SeMB42_g05662</name>
</gene>
<comment type="similarity">
    <text evidence="3">Belongs to the FAH family.</text>
</comment>
<evidence type="ECO:0000313" key="18">
    <source>
        <dbReference type="Proteomes" id="UP000317494"/>
    </source>
</evidence>
<dbReference type="PROSITE" id="PS51285">
    <property type="entry name" value="AGC_KINASE_CTER"/>
    <property type="match status" value="1"/>
</dbReference>
<feature type="domain" description="Protein kinase" evidence="15">
    <location>
        <begin position="1"/>
        <end position="166"/>
    </location>
</feature>
<dbReference type="SUPFAM" id="SSF56529">
    <property type="entry name" value="FAH"/>
    <property type="match status" value="1"/>
</dbReference>
<dbReference type="PANTHER" id="PTHR17920">
    <property type="entry name" value="TRANSMEMBRANE AND COILED-COIL DOMAIN-CONTAINING PROTEIN 4 TMCO4"/>
    <property type="match status" value="1"/>
</dbReference>
<feature type="compositionally biased region" description="Basic and acidic residues" evidence="13">
    <location>
        <begin position="1332"/>
        <end position="1365"/>
    </location>
</feature>
<dbReference type="Pfam" id="PF00069">
    <property type="entry name" value="Pkinase"/>
    <property type="match status" value="1"/>
</dbReference>
<dbReference type="InterPro" id="IPR011009">
    <property type="entry name" value="Kinase-like_dom_sf"/>
</dbReference>
<dbReference type="SUPFAM" id="SSF53474">
    <property type="entry name" value="alpha/beta-Hydrolases"/>
    <property type="match status" value="1"/>
</dbReference>
<dbReference type="GO" id="GO:0046872">
    <property type="term" value="F:metal ion binding"/>
    <property type="evidence" value="ECO:0007669"/>
    <property type="project" value="UniProtKB-KW"/>
</dbReference>
<dbReference type="InterPro" id="IPR008271">
    <property type="entry name" value="Ser/Thr_kinase_AS"/>
</dbReference>
<dbReference type="SUPFAM" id="SSF56112">
    <property type="entry name" value="Protein kinase-like (PK-like)"/>
    <property type="match status" value="1"/>
</dbReference>
<evidence type="ECO:0000256" key="14">
    <source>
        <dbReference type="SAM" id="Phobius"/>
    </source>
</evidence>
<dbReference type="Gene3D" id="1.10.510.10">
    <property type="entry name" value="Transferase(Phosphotransferase) domain 1"/>
    <property type="match status" value="1"/>
</dbReference>
<comment type="subcellular location">
    <subcellularLocation>
        <location evidence="1">Membrane</location>
        <topology evidence="1">Multi-pass membrane protein</topology>
    </subcellularLocation>
</comment>
<comment type="similarity">
    <text evidence="2">Belongs to the TMCO4 family.</text>
</comment>
<dbReference type="InterPro" id="IPR011234">
    <property type="entry name" value="Fumarylacetoacetase-like_C"/>
</dbReference>
<dbReference type="GO" id="GO:0016020">
    <property type="term" value="C:membrane"/>
    <property type="evidence" value="ECO:0007669"/>
    <property type="project" value="UniProtKB-SubCell"/>
</dbReference>
<evidence type="ECO:0000256" key="5">
    <source>
        <dbReference type="ARBA" id="ARBA00022679"/>
    </source>
</evidence>
<evidence type="ECO:0000256" key="12">
    <source>
        <dbReference type="ARBA" id="ARBA00023136"/>
    </source>
</evidence>
<proteinExistence type="inferred from homology"/>
<evidence type="ECO:0000256" key="13">
    <source>
        <dbReference type="SAM" id="MobiDB-lite"/>
    </source>
</evidence>
<feature type="transmembrane region" description="Helical" evidence="14">
    <location>
        <begin position="935"/>
        <end position="952"/>
    </location>
</feature>
<sequence length="1521" mass="167239">MRRCGRFPNNVARFYAAEVVCAFEYMHSKDIVYRDLKPENLLIDSKGHIKFTDFGFAKHVPDVTWTLCGTPDYLAPEVIQSKGYSCAVDWWALGVLIFEMLAGYPPFSDEDHFKLYEKILACRPRFPTHFDPGAKDLTRKLLTADLTKRFGNLRDGSADIKCRNWFLGMEWTKLVKKEVPAPYIPPSKHQEDTSNFEVYPEDHEAYGLPGPDPHQSSSVSNFISRPFFNKCIIIDMQTIAFSLLGMNRLSRVQKHYTNTDRSGRTSIMDTDTASSKASSFYDELWSRLIRFIAANDDKIHYGEAVNADSRTGFLPKCGIEARVIIGNPLGRQYRVTDQVVQVEKLLTPLQRVPIFVCIGLNYRKHAEETKMPIPEHPIVFTKPSSAAIGPGEAVVIPKTAQDKSADYECELGIVIGETCKNVSERDAYRYIAGYTVANDISARKWQRCGSQWTYGKSFDTFGAFGPQIVSTDIIKDPQRLALKMSLNGKMMQDSNTNDMIFNVAQVIAHCSAGTTLEAGTVIMTGTPHGVGAARGVYIKEGDVLDCEIESIGHLINPLAHRYDITKDGSATQIDHMDQHTACSTRCCPTCPAIGDHAQDEEPRHVQVAHDASGTKVHHESHLRLAHATSTYAVHHNPQVRQTHTKSSKLSSLHSVFSDDQRLAYVGLTLMIIKTKRLLLSPRPQSARPTADPRLPPTLIRAAASYDEWSHRFITRLFLYLEMAPEEEQLMRTIYNRDEDDVLPADLAAPLLASSTDAVHKLEKTAMQMLPVQLEPLENGIAPTLDSLDPTATAMSDNSHLDIRFTILSHLFVLSVCDGMYDARSRHLLRTVAKYLYVHHVVVSKLEFAISQELRLSQGMCDVVKDDKILGERNNSNQATRWLLMGAATVAGGTLIGLTAGLAAPLIGAGLGLALSGVGVAGGTAVGGFLGSSAGIALIATSGVLTGGGMAGMKMLKRTKGVSEFEFQNFEDSVAMYEAERQKRREKRLKKMGIQSPPSLGSIEIDAHLSSALSNFDVLQDTYSEAEVDDNWEATTMASSSPNLTSDAENKNGTGATPQITFSNAKEDARPKQTNVLITVSGWIARGRDDHSLPFLSIEQGVHGDQYALIWESKDLLALHSALSLFYAETASFILQQTLQATLLPVLLGALSGPLWLLKLNYLMDNPWGIAMSKASKAGKVLADTLILQVQEHRPVTLVGFSLGARLIFDCLTELAERGAYGLVEEAFIFGAPLMATKKEWETAATAVSGRIVNGYLQKDWVLGVLYRTSAAAWSDVAGLGPAPDEIHNVESVSLDDVISSHLEYRVKLPEILLHVGFQVNRNKFEEEDEAEQLERHYEENKRAREKEEALKAKAEAEKKKEEERAAQATSGKKSWFGGGCSNPSGKMAPGVLHTSSSCIANGNSNLSNSSYDANSSVVTPDALSSKSSNGSWWFRSSTSSNIASKSPTPANGSIPSSRLEDMMNSDNDEELEIREIKSTLPPLVVDLDSLAEADGNGRSGYSSGRERKVTPPYVLDVETND</sequence>
<dbReference type="Gene3D" id="3.90.850.10">
    <property type="entry name" value="Fumarylacetoacetase-like, C-terminal domain"/>
    <property type="match status" value="1"/>
</dbReference>
<dbReference type="PROSITE" id="PS50011">
    <property type="entry name" value="PROTEIN_KINASE_DOM"/>
    <property type="match status" value="1"/>
</dbReference>
<dbReference type="GO" id="GO:0050163">
    <property type="term" value="F:oxaloacetate tautomerase activity"/>
    <property type="evidence" value="ECO:0007669"/>
    <property type="project" value="UniProtKB-ARBA"/>
</dbReference>
<dbReference type="Pfam" id="PF01557">
    <property type="entry name" value="FAA_hydrolase"/>
    <property type="match status" value="1"/>
</dbReference>
<comment type="caution">
    <text evidence="17">The sequence shown here is derived from an EMBL/GenBank/DDBJ whole genome shotgun (WGS) entry which is preliminary data.</text>
</comment>
<keyword evidence="10" id="KW-0067">ATP-binding</keyword>
<name>A0A507CQ18_9FUNG</name>
<keyword evidence="5" id="KW-0808">Transferase</keyword>
<organism evidence="17 18">
    <name type="scientific">Synchytrium endobioticum</name>
    <dbReference type="NCBI Taxonomy" id="286115"/>
    <lineage>
        <taxon>Eukaryota</taxon>
        <taxon>Fungi</taxon>
        <taxon>Fungi incertae sedis</taxon>
        <taxon>Chytridiomycota</taxon>
        <taxon>Chytridiomycota incertae sedis</taxon>
        <taxon>Chytridiomycetes</taxon>
        <taxon>Synchytriales</taxon>
        <taxon>Synchytriaceae</taxon>
        <taxon>Synchytrium</taxon>
    </lineage>
</organism>